<dbReference type="AlphaFoldDB" id="A0A9Q3YMG2"/>
<gene>
    <name evidence="6" type="ORF">LL252_03010</name>
</gene>
<sequence length="229" mass="24877">MPDTETPLTSIRARIQAACAAAGRDPEAVTLLAVSKTRGADEIAALADQGQRHFGENYLQEALDKMPALAGRDLVWHFIGPLQSNKTRDVAARFDWVHSVDRAKVARRLNDQRPAALPPLNVCLQVNVDDEDSKSGLPLAEVPALAAAFQEWPRLRLRGLMAIPRADAEDGNRAAFRRLAMTLSHLRNTMPALDTLSMGMSADYPVAIEEGATLVRIGTALFGPRPPKA</sequence>
<dbReference type="InterPro" id="IPR029066">
    <property type="entry name" value="PLP-binding_barrel"/>
</dbReference>
<dbReference type="Gene3D" id="3.20.20.10">
    <property type="entry name" value="Alanine racemase"/>
    <property type="match status" value="1"/>
</dbReference>
<evidence type="ECO:0000259" key="5">
    <source>
        <dbReference type="Pfam" id="PF01168"/>
    </source>
</evidence>
<evidence type="ECO:0000313" key="7">
    <source>
        <dbReference type="Proteomes" id="UP001108027"/>
    </source>
</evidence>
<evidence type="ECO:0000256" key="4">
    <source>
        <dbReference type="RuleBase" id="RU004514"/>
    </source>
</evidence>
<dbReference type="HAMAP" id="MF_02087">
    <property type="entry name" value="PLP_homeostasis"/>
    <property type="match status" value="1"/>
</dbReference>
<comment type="function">
    <text evidence="2">Pyridoxal 5'-phosphate (PLP)-binding protein, which is involved in PLP homeostasis.</text>
</comment>
<accession>A0A9Q3YMG2</accession>
<evidence type="ECO:0000256" key="3">
    <source>
        <dbReference type="PIRSR" id="PIRSR004848-1"/>
    </source>
</evidence>
<evidence type="ECO:0000313" key="6">
    <source>
        <dbReference type="EMBL" id="MCC4307531.1"/>
    </source>
</evidence>
<dbReference type="PANTHER" id="PTHR10146">
    <property type="entry name" value="PROLINE SYNTHETASE CO-TRANSCRIBED BACTERIAL HOMOLOG PROTEIN"/>
    <property type="match status" value="1"/>
</dbReference>
<dbReference type="EMBL" id="JAJGNA010000002">
    <property type="protein sequence ID" value="MCC4307531.1"/>
    <property type="molecule type" value="Genomic_DNA"/>
</dbReference>
<dbReference type="PROSITE" id="PS01211">
    <property type="entry name" value="UPF0001"/>
    <property type="match status" value="1"/>
</dbReference>
<keyword evidence="7" id="KW-1185">Reference proteome</keyword>
<dbReference type="GO" id="GO:0030170">
    <property type="term" value="F:pyridoxal phosphate binding"/>
    <property type="evidence" value="ECO:0007669"/>
    <property type="project" value="UniProtKB-UniRule"/>
</dbReference>
<proteinExistence type="inferred from homology"/>
<dbReference type="SUPFAM" id="SSF51419">
    <property type="entry name" value="PLP-binding barrel"/>
    <property type="match status" value="1"/>
</dbReference>
<dbReference type="NCBIfam" id="TIGR00044">
    <property type="entry name" value="YggS family pyridoxal phosphate-dependent enzyme"/>
    <property type="match status" value="1"/>
</dbReference>
<feature type="modified residue" description="N6-(pyridoxal phosphate)lysine" evidence="2 3">
    <location>
        <position position="36"/>
    </location>
</feature>
<reference evidence="6" key="1">
    <citation type="submission" date="2021-10" db="EMBL/GenBank/DDBJ databases">
        <title>The diversity and Nitrogen Metabolism of Culturable Nitrate-Utilizing Bacteria Within the Oxygen Minimum Zone of the Changjiang (Yangtze River)Estuary.</title>
        <authorList>
            <person name="Zhang D."/>
            <person name="Zheng J."/>
            <person name="Liu S."/>
            <person name="He W."/>
        </authorList>
    </citation>
    <scope>NUCLEOTIDE SEQUENCE</scope>
    <source>
        <strain evidence="6">FXH-223</strain>
    </source>
</reference>
<feature type="domain" description="Alanine racemase N-terminal" evidence="5">
    <location>
        <begin position="9"/>
        <end position="226"/>
    </location>
</feature>
<dbReference type="InterPro" id="IPR001608">
    <property type="entry name" value="Ala_racemase_N"/>
</dbReference>
<keyword evidence="1 2" id="KW-0663">Pyridoxal phosphate</keyword>
<dbReference type="CDD" id="cd06824">
    <property type="entry name" value="PLPDE_III_Yggs_like"/>
    <property type="match status" value="1"/>
</dbReference>
<dbReference type="InterPro" id="IPR011078">
    <property type="entry name" value="PyrdxlP_homeostasis"/>
</dbReference>
<protein>
    <recommendedName>
        <fullName evidence="2">Pyridoxal phosphate homeostasis protein</fullName>
        <shortName evidence="2">PLP homeostasis protein</shortName>
    </recommendedName>
</protein>
<dbReference type="PIRSF" id="PIRSF004848">
    <property type="entry name" value="YBL036c_PLPDEIII"/>
    <property type="match status" value="1"/>
</dbReference>
<comment type="cofactor">
    <cofactor evidence="3">
        <name>pyridoxal 5'-phosphate</name>
        <dbReference type="ChEBI" id="CHEBI:597326"/>
    </cofactor>
</comment>
<comment type="caution">
    <text evidence="6">The sequence shown here is derived from an EMBL/GenBank/DDBJ whole genome shotgun (WGS) entry which is preliminary data.</text>
</comment>
<comment type="similarity">
    <text evidence="2 4">Belongs to the pyridoxal phosphate-binding protein YggS/PROSC family.</text>
</comment>
<dbReference type="Pfam" id="PF01168">
    <property type="entry name" value="Ala_racemase_N"/>
    <property type="match status" value="1"/>
</dbReference>
<dbReference type="Proteomes" id="UP001108027">
    <property type="component" value="Unassembled WGS sequence"/>
</dbReference>
<evidence type="ECO:0000256" key="2">
    <source>
        <dbReference type="HAMAP-Rule" id="MF_02087"/>
    </source>
</evidence>
<dbReference type="PANTHER" id="PTHR10146:SF14">
    <property type="entry name" value="PYRIDOXAL PHOSPHATE HOMEOSTASIS PROTEIN"/>
    <property type="match status" value="1"/>
</dbReference>
<name>A0A9Q3YMG2_9GAMM</name>
<organism evidence="6 7">
    <name type="scientific">Alloalcanivorax marinus</name>
    <dbReference type="NCBI Taxonomy" id="1177169"/>
    <lineage>
        <taxon>Bacteria</taxon>
        <taxon>Pseudomonadati</taxon>
        <taxon>Pseudomonadota</taxon>
        <taxon>Gammaproteobacteria</taxon>
        <taxon>Oceanospirillales</taxon>
        <taxon>Alcanivoracaceae</taxon>
        <taxon>Alloalcanivorax</taxon>
    </lineage>
</organism>
<dbReference type="FunFam" id="3.20.20.10:FF:000018">
    <property type="entry name" value="Pyridoxal phosphate homeostasis protein"/>
    <property type="match status" value="1"/>
</dbReference>
<evidence type="ECO:0000256" key="1">
    <source>
        <dbReference type="ARBA" id="ARBA00022898"/>
    </source>
</evidence>